<dbReference type="PANTHER" id="PTHR40252">
    <property type="entry name" value="BLR0328 PROTEIN"/>
    <property type="match status" value="1"/>
</dbReference>
<dbReference type="AlphaFoldDB" id="A0A4R5ABS4"/>
<proteinExistence type="predicted"/>
<dbReference type="Pfam" id="PF08495">
    <property type="entry name" value="FIST"/>
    <property type="match status" value="1"/>
</dbReference>
<dbReference type="SMART" id="SM00897">
    <property type="entry name" value="FIST"/>
    <property type="match status" value="1"/>
</dbReference>
<accession>A0A4R5ABS4</accession>
<dbReference type="InterPro" id="IPR013702">
    <property type="entry name" value="FIST_domain_N"/>
</dbReference>
<keyword evidence="4" id="KW-1185">Reference proteome</keyword>
<dbReference type="EMBL" id="SMLB01000019">
    <property type="protein sequence ID" value="TDD68650.1"/>
    <property type="molecule type" value="Genomic_DNA"/>
</dbReference>
<dbReference type="InterPro" id="IPR019494">
    <property type="entry name" value="FIST_C"/>
</dbReference>
<dbReference type="Proteomes" id="UP000295217">
    <property type="component" value="Unassembled WGS sequence"/>
</dbReference>
<evidence type="ECO:0000259" key="2">
    <source>
        <dbReference type="SMART" id="SM01204"/>
    </source>
</evidence>
<dbReference type="Pfam" id="PF10442">
    <property type="entry name" value="FIST_C"/>
    <property type="match status" value="1"/>
</dbReference>
<gene>
    <name evidence="3" type="ORF">E1262_15500</name>
</gene>
<reference evidence="3 4" key="1">
    <citation type="submission" date="2019-02" db="EMBL/GenBank/DDBJ databases">
        <title>Draft genome sequences of novel Actinobacteria.</title>
        <authorList>
            <person name="Sahin N."/>
            <person name="Ay H."/>
            <person name="Saygin H."/>
        </authorList>
    </citation>
    <scope>NUCLEOTIDE SEQUENCE [LARGE SCALE GENOMIC DNA]</scope>
    <source>
        <strain evidence="3 4">8K307</strain>
    </source>
</reference>
<evidence type="ECO:0008006" key="5">
    <source>
        <dbReference type="Google" id="ProtNLM"/>
    </source>
</evidence>
<comment type="caution">
    <text evidence="3">The sequence shown here is derived from an EMBL/GenBank/DDBJ whole genome shotgun (WGS) entry which is preliminary data.</text>
</comment>
<protein>
    <recommendedName>
        <fullName evidence="5">Histidine kinase</fullName>
    </recommendedName>
</protein>
<evidence type="ECO:0000313" key="4">
    <source>
        <dbReference type="Proteomes" id="UP000295217"/>
    </source>
</evidence>
<evidence type="ECO:0000259" key="1">
    <source>
        <dbReference type="SMART" id="SM00897"/>
    </source>
</evidence>
<feature type="domain" description="FIST C-domain" evidence="2">
    <location>
        <begin position="226"/>
        <end position="370"/>
    </location>
</feature>
<name>A0A4R5ABS4_9ACTN</name>
<sequence>MQPDRWFAVGSAQGTGRGSGARALDDALQSGDPKLVLVFCSPSQNLPELLREIRSRSAGAPLIGCTTGGEIATAGPHDASVVVAVFGGPGFAIQTAVATHASQDLRRAGALVAQCVPDRPDLPHRVLLLLSDGLAGDQQELVRGAYGVLGAAVPLVGGCAGDDLKMATTFQLYGDRVLTDAVVAAGIASDAPLGIGVHHGWRRVGEPMLVTASAGNRVFTLDDRPAIDVYLDHLGLDEPTGSDQEWLARIALTHPLGLRRASGEDHVRFITGGDFSERSLSCAAEVSNGALVWIMEGDAKSVLEATDTACRGSLAALDGQAPLGMLAFDCIARRGVLGSAGIRTEIERIATIASGAPVAGFYTYGEIARVRGLHGFHNQTLVVLAVA</sequence>
<dbReference type="SMART" id="SM01204">
    <property type="entry name" value="FIST_C"/>
    <property type="match status" value="1"/>
</dbReference>
<organism evidence="3 4">
    <name type="scientific">Jiangella aurantiaca</name>
    <dbReference type="NCBI Taxonomy" id="2530373"/>
    <lineage>
        <taxon>Bacteria</taxon>
        <taxon>Bacillati</taxon>
        <taxon>Actinomycetota</taxon>
        <taxon>Actinomycetes</taxon>
        <taxon>Jiangellales</taxon>
        <taxon>Jiangellaceae</taxon>
        <taxon>Jiangella</taxon>
    </lineage>
</organism>
<dbReference type="PANTHER" id="PTHR40252:SF2">
    <property type="entry name" value="BLR0328 PROTEIN"/>
    <property type="match status" value="1"/>
</dbReference>
<feature type="domain" description="FIST" evidence="1">
    <location>
        <begin position="32"/>
        <end position="225"/>
    </location>
</feature>
<evidence type="ECO:0000313" key="3">
    <source>
        <dbReference type="EMBL" id="TDD68650.1"/>
    </source>
</evidence>
<dbReference type="OrthoDB" id="5151042at2"/>